<dbReference type="STRING" id="847.BRW83_1275"/>
<dbReference type="Gene3D" id="3.40.50.360">
    <property type="match status" value="1"/>
</dbReference>
<evidence type="ECO:0000259" key="3">
    <source>
        <dbReference type="Pfam" id="PF12682"/>
    </source>
</evidence>
<dbReference type="PANTHER" id="PTHR39201">
    <property type="entry name" value="EXPORTED PROTEIN-RELATED"/>
    <property type="match status" value="1"/>
</dbReference>
<evidence type="ECO:0000256" key="2">
    <source>
        <dbReference type="ARBA" id="ARBA00022643"/>
    </source>
</evidence>
<gene>
    <name evidence="4" type="ORF">OFBG_00880</name>
</gene>
<protein>
    <recommendedName>
        <fullName evidence="3">Flavodoxin-like domain-containing protein</fullName>
    </recommendedName>
</protein>
<dbReference type="Proteomes" id="UP000005089">
    <property type="component" value="Unassembled WGS sequence"/>
</dbReference>
<evidence type="ECO:0000313" key="5">
    <source>
        <dbReference type="Proteomes" id="UP000005089"/>
    </source>
</evidence>
<feature type="domain" description="Flavodoxin-like" evidence="3">
    <location>
        <begin position="31"/>
        <end position="173"/>
    </location>
</feature>
<keyword evidence="1" id="KW-0285">Flavoprotein</keyword>
<reference evidence="4 5" key="1">
    <citation type="submission" date="2009-02" db="EMBL/GenBank/DDBJ databases">
        <title>The Genome Sequence of Oxalobacter formigenes OXCC13.</title>
        <authorList>
            <consortium name="The Broad Institute Genome Sequencing Platform"/>
            <person name="Ward D."/>
            <person name="Young S.K."/>
            <person name="Kodira C.D."/>
            <person name="Zeng Q."/>
            <person name="Koehrsen M."/>
            <person name="Alvarado L."/>
            <person name="Berlin A."/>
            <person name="Borenstein D."/>
            <person name="Chen Z."/>
            <person name="Engels R."/>
            <person name="Freedman E."/>
            <person name="Gellesch M."/>
            <person name="Goldberg J."/>
            <person name="Griggs A."/>
            <person name="Gujja S."/>
            <person name="Heiman D."/>
            <person name="Hepburn T."/>
            <person name="Howarth C."/>
            <person name="Jen D."/>
            <person name="Larson L."/>
            <person name="Lewis B."/>
            <person name="Mehta T."/>
            <person name="Park D."/>
            <person name="Pearson M."/>
            <person name="Roberts A."/>
            <person name="Saif S."/>
            <person name="Shea T."/>
            <person name="Shenoy N."/>
            <person name="Sisk P."/>
            <person name="Stolte C."/>
            <person name="Sykes S."/>
            <person name="Walk T."/>
            <person name="White J."/>
            <person name="Yandava C."/>
            <person name="Allison M.J."/>
            <person name="Lander E."/>
            <person name="Nusbaum C."/>
            <person name="Galagan J."/>
            <person name="Birren B."/>
        </authorList>
    </citation>
    <scope>NUCLEOTIDE SEQUENCE [LARGE SCALE GENOMIC DNA]</scope>
    <source>
        <strain evidence="4 5">OXCC13</strain>
    </source>
</reference>
<dbReference type="Pfam" id="PF12682">
    <property type="entry name" value="Flavodoxin_4"/>
    <property type="match status" value="1"/>
</dbReference>
<dbReference type="eggNOG" id="COG0716">
    <property type="taxonomic scope" value="Bacteria"/>
</dbReference>
<name>C3X9H6_OXAFO</name>
<proteinExistence type="predicted"/>
<dbReference type="SUPFAM" id="SSF52218">
    <property type="entry name" value="Flavoproteins"/>
    <property type="match status" value="1"/>
</dbReference>
<dbReference type="InterPro" id="IPR008254">
    <property type="entry name" value="Flavodoxin/NO_synth"/>
</dbReference>
<dbReference type="EMBL" id="GG658170">
    <property type="protein sequence ID" value="EEO29852.1"/>
    <property type="molecule type" value="Genomic_DNA"/>
</dbReference>
<dbReference type="HOGENOM" id="CLU_068890_0_0_4"/>
<dbReference type="GO" id="GO:0010181">
    <property type="term" value="F:FMN binding"/>
    <property type="evidence" value="ECO:0007669"/>
    <property type="project" value="InterPro"/>
</dbReference>
<keyword evidence="5" id="KW-1185">Reference proteome</keyword>
<organism evidence="4 5">
    <name type="scientific">Oxalobacter formigenes OXCC13</name>
    <dbReference type="NCBI Taxonomy" id="556269"/>
    <lineage>
        <taxon>Bacteria</taxon>
        <taxon>Pseudomonadati</taxon>
        <taxon>Pseudomonadota</taxon>
        <taxon>Betaproteobacteria</taxon>
        <taxon>Burkholderiales</taxon>
        <taxon>Oxalobacteraceae</taxon>
        <taxon>Oxalobacter</taxon>
    </lineage>
</organism>
<evidence type="ECO:0000256" key="1">
    <source>
        <dbReference type="ARBA" id="ARBA00022630"/>
    </source>
</evidence>
<evidence type="ECO:0000313" key="4">
    <source>
        <dbReference type="EMBL" id="EEO29852.1"/>
    </source>
</evidence>
<dbReference type="PANTHER" id="PTHR39201:SF1">
    <property type="entry name" value="FLAVODOXIN-LIKE DOMAIN-CONTAINING PROTEIN"/>
    <property type="match status" value="1"/>
</dbReference>
<accession>C3X9H6</accession>
<keyword evidence="2" id="KW-0288">FMN</keyword>
<dbReference type="InterPro" id="IPR029039">
    <property type="entry name" value="Flavoprotein-like_sf"/>
</dbReference>
<dbReference type="AlphaFoldDB" id="C3X9H6"/>
<sequence>MERNMSKSLIAWYSRKGSNYFDGKIMDLPVGNTEVIAKKIAALTGAELFHIEAVKPYPADYDESTEVAKIELGENARPELTASVPDFDAYDVIYLGYPIWWGVMPMPVLTFLESYNFSGKTIAPFCTHEGSGLGMSERYIRQACPQATVLPGLAIIGHLREKADQSLKDWLKKTGLAKQG</sequence>